<evidence type="ECO:0000256" key="1">
    <source>
        <dbReference type="SAM" id="SignalP"/>
    </source>
</evidence>
<dbReference type="EMBL" id="LACB01000220">
    <property type="protein sequence ID" value="KAJ9486231.1"/>
    <property type="molecule type" value="Genomic_DNA"/>
</dbReference>
<name>A0AAI9TFT9_PENTH</name>
<accession>A0AAI9TFT9</accession>
<reference evidence="2" key="1">
    <citation type="submission" date="2015-06" db="EMBL/GenBank/DDBJ databases">
        <authorList>
            <person name="Nguyen H."/>
        </authorList>
    </citation>
    <scope>NUCLEOTIDE SEQUENCE</scope>
    <source>
        <strain evidence="2">DAOM 180753</strain>
    </source>
</reference>
<evidence type="ECO:0000313" key="2">
    <source>
        <dbReference type="EMBL" id="KAJ9486231.1"/>
    </source>
</evidence>
<dbReference type="Proteomes" id="UP001227192">
    <property type="component" value="Unassembled WGS sequence"/>
</dbReference>
<feature type="chain" id="PRO_5042514041" description="Secreted protein" evidence="1">
    <location>
        <begin position="25"/>
        <end position="93"/>
    </location>
</feature>
<protein>
    <recommendedName>
        <fullName evidence="4">Secreted protein</fullName>
    </recommendedName>
</protein>
<evidence type="ECO:0008006" key="4">
    <source>
        <dbReference type="Google" id="ProtNLM"/>
    </source>
</evidence>
<proteinExistence type="predicted"/>
<keyword evidence="3" id="KW-1185">Reference proteome</keyword>
<comment type="caution">
    <text evidence="2">The sequence shown here is derived from an EMBL/GenBank/DDBJ whole genome shotgun (WGS) entry which is preliminary data.</text>
</comment>
<evidence type="ECO:0000313" key="3">
    <source>
        <dbReference type="Proteomes" id="UP001227192"/>
    </source>
</evidence>
<dbReference type="AlphaFoldDB" id="A0AAI9TFT9"/>
<sequence length="93" mass="11009">MAMLFFFFFFWVAIDFANLKPAASFDMPGKCSPGEMKWAAGAAMRANRYLISPRPNWPAKKKRKERRDFVTLHSMECEMIFFFFFQIRTESCD</sequence>
<feature type="signal peptide" evidence="1">
    <location>
        <begin position="1"/>
        <end position="24"/>
    </location>
</feature>
<gene>
    <name evidence="2" type="ORF">VN97_g7108</name>
</gene>
<organism evidence="2 3">
    <name type="scientific">Penicillium thymicola</name>
    <dbReference type="NCBI Taxonomy" id="293382"/>
    <lineage>
        <taxon>Eukaryota</taxon>
        <taxon>Fungi</taxon>
        <taxon>Dikarya</taxon>
        <taxon>Ascomycota</taxon>
        <taxon>Pezizomycotina</taxon>
        <taxon>Eurotiomycetes</taxon>
        <taxon>Eurotiomycetidae</taxon>
        <taxon>Eurotiales</taxon>
        <taxon>Aspergillaceae</taxon>
        <taxon>Penicillium</taxon>
    </lineage>
</organism>
<reference evidence="2" key="2">
    <citation type="journal article" date="2016" name="Fungal Biol.">
        <title>Ochratoxin A production by Penicillium thymicola.</title>
        <authorList>
            <person name="Nguyen H.D.T."/>
            <person name="McMullin D.R."/>
            <person name="Ponomareva E."/>
            <person name="Riley R."/>
            <person name="Pomraning K.R."/>
            <person name="Baker S.E."/>
            <person name="Seifert K.A."/>
        </authorList>
    </citation>
    <scope>NUCLEOTIDE SEQUENCE</scope>
    <source>
        <strain evidence="2">DAOM 180753</strain>
    </source>
</reference>
<keyword evidence="1" id="KW-0732">Signal</keyword>